<gene>
    <name evidence="1" type="ORF">AAHA92_22479</name>
</gene>
<accession>A0ABD1GNT7</accession>
<evidence type="ECO:0000313" key="2">
    <source>
        <dbReference type="Proteomes" id="UP001567538"/>
    </source>
</evidence>
<reference evidence="1 2" key="1">
    <citation type="submission" date="2024-06" db="EMBL/GenBank/DDBJ databases">
        <title>A chromosome level genome sequence of Diviner's sage (Salvia divinorum).</title>
        <authorList>
            <person name="Ford S.A."/>
            <person name="Ro D.-K."/>
            <person name="Ness R.W."/>
            <person name="Phillips M.A."/>
        </authorList>
    </citation>
    <scope>NUCLEOTIDE SEQUENCE [LARGE SCALE GENOMIC DNA]</scope>
    <source>
        <strain evidence="1">SAF-2024a</strain>
        <tissue evidence="1">Leaf</tissue>
    </source>
</reference>
<keyword evidence="2" id="KW-1185">Reference proteome</keyword>
<dbReference type="AlphaFoldDB" id="A0ABD1GNT7"/>
<proteinExistence type="predicted"/>
<comment type="caution">
    <text evidence="1">The sequence shown here is derived from an EMBL/GenBank/DDBJ whole genome shotgun (WGS) entry which is preliminary data.</text>
</comment>
<dbReference type="EMBL" id="JBEAFC010000008">
    <property type="protein sequence ID" value="KAL1545796.1"/>
    <property type="molecule type" value="Genomic_DNA"/>
</dbReference>
<sequence>MAIAASTGSSVLSHFLCQHHNHWPVVPSTNPDVAAIVGCVGVIGACRSLRTCDHDYLGDSTSILATSLSHRRLLSRQSSCRVTLRRTDHGKRRYSCINLLY</sequence>
<organism evidence="1 2">
    <name type="scientific">Salvia divinorum</name>
    <name type="common">Maria pastora</name>
    <name type="synonym">Diviner's sage</name>
    <dbReference type="NCBI Taxonomy" id="28513"/>
    <lineage>
        <taxon>Eukaryota</taxon>
        <taxon>Viridiplantae</taxon>
        <taxon>Streptophyta</taxon>
        <taxon>Embryophyta</taxon>
        <taxon>Tracheophyta</taxon>
        <taxon>Spermatophyta</taxon>
        <taxon>Magnoliopsida</taxon>
        <taxon>eudicotyledons</taxon>
        <taxon>Gunneridae</taxon>
        <taxon>Pentapetalae</taxon>
        <taxon>asterids</taxon>
        <taxon>lamiids</taxon>
        <taxon>Lamiales</taxon>
        <taxon>Lamiaceae</taxon>
        <taxon>Nepetoideae</taxon>
        <taxon>Mentheae</taxon>
        <taxon>Salviinae</taxon>
        <taxon>Salvia</taxon>
        <taxon>Salvia subgen. Calosphace</taxon>
    </lineage>
</organism>
<dbReference type="Proteomes" id="UP001567538">
    <property type="component" value="Unassembled WGS sequence"/>
</dbReference>
<evidence type="ECO:0000313" key="1">
    <source>
        <dbReference type="EMBL" id="KAL1545796.1"/>
    </source>
</evidence>
<protein>
    <submittedName>
        <fullName evidence="1">Uncharacterized protein</fullName>
    </submittedName>
</protein>
<name>A0ABD1GNT7_SALDI</name>